<dbReference type="PANTHER" id="PTHR48104">
    <property type="entry name" value="METACASPASE-4"/>
    <property type="match status" value="1"/>
</dbReference>
<protein>
    <submittedName>
        <fullName evidence="3">Caspase family protein</fullName>
    </submittedName>
</protein>
<name>A0ABS6AKJ7_9RHOB</name>
<accession>A0ABS6AKJ7</accession>
<evidence type="ECO:0000313" key="3">
    <source>
        <dbReference type="EMBL" id="MBU3031100.1"/>
    </source>
</evidence>
<sequence>MANRLQNIPDYPVFRTGAEIEAFFLRAEPFIDSTRLQVELDLGPDLSRLGSFRRLLETAGDLGATYEILGELERETFGAGNGLPHLALLPSGWVALLRHPDAGADGGTARIRLMICPAEPEDGERICASLAQLLLSLQDAVGGDSSRRRKTPPLPGRNEAAWPEALQPLFSRDTLEEAYIALLAQRGTDEDSRPRPSRSDLIDQYLRWLAASRPTGDALGRDHRAARGPALVPAEPVDLKHHVINMRFGELSQDGQFQTSPSDVATIAERARAWIGAGRDRRLAIYAHGGLVSERKAIEYARATAPWWIGNGVYPVFCVWESDALTTFLQLIRETLGGIRRGPFDLDEMRDAAVQRLVHMLGTPVWDGMKRSARRCSAPGNQHGLTLFLAELKRAFGNKPPPLDLVGHSAGSILLLHLLPRLKAAGLPARSFQSLAPAATTALFRAGLAGQAGDKLACRIYTMTDAAERDDNVARIYGKSLLYLISRGFEPVFGETISGLQKDLLADPVMLSQLTEWSGGVTREALVFSPTPADAPRRLQSRSETHGGFDNDPATMWSVMRFIRGPGDEDRITPFPADAVAGQRGGAGEMDMDLPEEVRTYLTVARGGGGAGAAPPASVIATASAVPASARQPARLALTIGIDEYASASRLQGCVRDSGTWRDLLAERGFDVTQFIRPEETGRDQLIRHLRDFVARGAAGDTLVWHFSGHGMEIMPEFGSSSDFETTGRDQAIVASNASEGLDAQVAHALIDDDLFTILQEVHPQTSLYVFLDSCYSGSATRLSLPGRPRTMGTLQRAGYVPHRHTLTAPSARSDNVYEGARHVLFSAASATQPALENGAPPEGVFTRAVREVLGSRPGPMTNSEFRLRLRNQITGNDQTPGLHCDAALFNQPFPLA</sequence>
<dbReference type="Proteomes" id="UP001166191">
    <property type="component" value="Unassembled WGS sequence"/>
</dbReference>
<dbReference type="RefSeq" id="WP_216033772.1">
    <property type="nucleotide sequence ID" value="NZ_JAHKNG010000024.1"/>
</dbReference>
<dbReference type="EMBL" id="JAHKNG010000024">
    <property type="protein sequence ID" value="MBU3031100.1"/>
    <property type="molecule type" value="Genomic_DNA"/>
</dbReference>
<reference evidence="3" key="1">
    <citation type="submission" date="2021-06" db="EMBL/GenBank/DDBJ databases">
        <title>Paracoccus bacterium XHP0099 sp. nov., isolated from the surface waters of the Yellow Sea.</title>
        <authorList>
            <person name="Xue H."/>
            <person name="Zhang D."/>
        </authorList>
    </citation>
    <scope>NUCLEOTIDE SEQUENCE</scope>
    <source>
        <strain evidence="3">XHP0099</strain>
    </source>
</reference>
<dbReference type="InterPro" id="IPR011600">
    <property type="entry name" value="Pept_C14_caspase"/>
</dbReference>
<proteinExistence type="predicted"/>
<evidence type="ECO:0000313" key="4">
    <source>
        <dbReference type="Proteomes" id="UP001166191"/>
    </source>
</evidence>
<feature type="domain" description="Peptidase C14 caspase" evidence="2">
    <location>
        <begin position="635"/>
        <end position="885"/>
    </location>
</feature>
<gene>
    <name evidence="3" type="ORF">KNW02_13335</name>
</gene>
<comment type="caution">
    <text evidence="3">The sequence shown here is derived from an EMBL/GenBank/DDBJ whole genome shotgun (WGS) entry which is preliminary data.</text>
</comment>
<dbReference type="InterPro" id="IPR050452">
    <property type="entry name" value="Metacaspase"/>
</dbReference>
<evidence type="ECO:0000256" key="1">
    <source>
        <dbReference type="SAM" id="MobiDB-lite"/>
    </source>
</evidence>
<evidence type="ECO:0000259" key="2">
    <source>
        <dbReference type="Pfam" id="PF00656"/>
    </source>
</evidence>
<organism evidence="3 4">
    <name type="scientific">Paracoccus marinaquae</name>
    <dbReference type="NCBI Taxonomy" id="2841926"/>
    <lineage>
        <taxon>Bacteria</taxon>
        <taxon>Pseudomonadati</taxon>
        <taxon>Pseudomonadota</taxon>
        <taxon>Alphaproteobacteria</taxon>
        <taxon>Rhodobacterales</taxon>
        <taxon>Paracoccaceae</taxon>
        <taxon>Paracoccus</taxon>
    </lineage>
</organism>
<dbReference type="PANTHER" id="PTHR48104:SF30">
    <property type="entry name" value="METACASPASE-1"/>
    <property type="match status" value="1"/>
</dbReference>
<feature type="region of interest" description="Disordered" evidence="1">
    <location>
        <begin position="142"/>
        <end position="161"/>
    </location>
</feature>
<dbReference type="Pfam" id="PF00656">
    <property type="entry name" value="Peptidase_C14"/>
    <property type="match status" value="1"/>
</dbReference>
<keyword evidence="4" id="KW-1185">Reference proteome</keyword>